<proteinExistence type="predicted"/>
<sequence>MDERQSPWQRSEIPHRRRAVHQPRPAVDAAAAQDQGFAVMPDSIPDPAGLAAQGTRRARRWPGMITGG</sequence>
<gene>
    <name evidence="2" type="ORF">J4732_20985</name>
</gene>
<feature type="region of interest" description="Disordered" evidence="1">
    <location>
        <begin position="1"/>
        <end position="31"/>
    </location>
</feature>
<dbReference type="EMBL" id="JAGETR010000210">
    <property type="protein sequence ID" value="MBO2007329.1"/>
    <property type="molecule type" value="Genomic_DNA"/>
</dbReference>
<reference evidence="2" key="1">
    <citation type="submission" date="2021-03" db="EMBL/GenBank/DDBJ databases">
        <title>Molecular epidemiology and mechanisms of colistin and carbapenem resistance in Enterobacteriaceae from clinical isolates, the environment and porcine samples in Pretoria, South Africa.</title>
        <authorList>
            <person name="Bogoshi D."/>
            <person name="Mbelle N.M."/>
            <person name="Naidoo V."/>
            <person name="Osei Sekyere J."/>
        </authorList>
    </citation>
    <scope>NUCLEOTIDE SEQUENCE</scope>
    <source>
        <strain evidence="2">C080</strain>
    </source>
</reference>
<dbReference type="AlphaFoldDB" id="A0A939SP35"/>
<protein>
    <submittedName>
        <fullName evidence="2">Uncharacterized protein</fullName>
    </submittedName>
</protein>
<evidence type="ECO:0000313" key="2">
    <source>
        <dbReference type="EMBL" id="MBO2007329.1"/>
    </source>
</evidence>
<comment type="caution">
    <text evidence="2">The sequence shown here is derived from an EMBL/GenBank/DDBJ whole genome shotgun (WGS) entry which is preliminary data.</text>
</comment>
<accession>A0A939SP35</accession>
<name>A0A939SP35_SERMA</name>
<feature type="region of interest" description="Disordered" evidence="1">
    <location>
        <begin position="43"/>
        <end position="68"/>
    </location>
</feature>
<evidence type="ECO:0000256" key="1">
    <source>
        <dbReference type="SAM" id="MobiDB-lite"/>
    </source>
</evidence>
<organism evidence="2">
    <name type="scientific">Serratia marcescens</name>
    <dbReference type="NCBI Taxonomy" id="615"/>
    <lineage>
        <taxon>Bacteria</taxon>
        <taxon>Pseudomonadati</taxon>
        <taxon>Pseudomonadota</taxon>
        <taxon>Gammaproteobacteria</taxon>
        <taxon>Enterobacterales</taxon>
        <taxon>Yersiniaceae</taxon>
        <taxon>Serratia</taxon>
    </lineage>
</organism>